<dbReference type="SUPFAM" id="SSF53335">
    <property type="entry name" value="S-adenosyl-L-methionine-dependent methyltransferases"/>
    <property type="match status" value="1"/>
</dbReference>
<organism evidence="1 2">
    <name type="scientific">Mycobacterium heckeshornense</name>
    <dbReference type="NCBI Taxonomy" id="110505"/>
    <lineage>
        <taxon>Bacteria</taxon>
        <taxon>Bacillati</taxon>
        <taxon>Actinomycetota</taxon>
        <taxon>Actinomycetes</taxon>
        <taxon>Mycobacteriales</taxon>
        <taxon>Mycobacteriaceae</taxon>
        <taxon>Mycobacterium</taxon>
    </lineage>
</organism>
<proteinExistence type="predicted"/>
<dbReference type="STRING" id="110505.ACT16_14685"/>
<reference evidence="1 2" key="1">
    <citation type="submission" date="2020-12" db="EMBL/GenBank/DDBJ databases">
        <title>Complete genome sequence of Mycobacterium heckeshornense JCM 15655T, closely related to a pathogenic non-tuberculous mycobacterial species Mycobacterium xenopi.</title>
        <authorList>
            <person name="Yoshida M."/>
            <person name="Fukano H."/>
            <person name="Asakura T."/>
            <person name="Suzuki M."/>
            <person name="Hoshino Y."/>
        </authorList>
    </citation>
    <scope>NUCLEOTIDE SEQUENCE [LARGE SCALE GENOMIC DNA]</scope>
    <source>
        <strain evidence="1 2">JCM 15655</strain>
    </source>
</reference>
<dbReference type="OrthoDB" id="9805171at2"/>
<dbReference type="GO" id="GO:0008757">
    <property type="term" value="F:S-adenosylmethionine-dependent methyltransferase activity"/>
    <property type="evidence" value="ECO:0007669"/>
    <property type="project" value="InterPro"/>
</dbReference>
<dbReference type="Pfam" id="PF08241">
    <property type="entry name" value="Methyltransf_11"/>
    <property type="match status" value="1"/>
</dbReference>
<evidence type="ECO:0000313" key="2">
    <source>
        <dbReference type="Proteomes" id="UP000595446"/>
    </source>
</evidence>
<dbReference type="GO" id="GO:0032259">
    <property type="term" value="P:methylation"/>
    <property type="evidence" value="ECO:0007669"/>
    <property type="project" value="UniProtKB-KW"/>
</dbReference>
<dbReference type="AlphaFoldDB" id="A0A2G8B731"/>
<name>A0A2G8B731_9MYCO</name>
<accession>A0A2G8B731</accession>
<dbReference type="Gene3D" id="3.40.50.150">
    <property type="entry name" value="Vaccinia Virus protein VP39"/>
    <property type="match status" value="1"/>
</dbReference>
<dbReference type="Proteomes" id="UP000595446">
    <property type="component" value="Chromosome"/>
</dbReference>
<keyword evidence="1" id="KW-0489">Methyltransferase</keyword>
<dbReference type="CDD" id="cd02440">
    <property type="entry name" value="AdoMet_MTases"/>
    <property type="match status" value="1"/>
</dbReference>
<dbReference type="RefSeq" id="WP_048892219.1">
    <property type="nucleotide sequence ID" value="NZ_AP024237.1"/>
</dbReference>
<protein>
    <submittedName>
        <fullName evidence="1">Methyltransferase</fullName>
    </submittedName>
</protein>
<dbReference type="InterPro" id="IPR013216">
    <property type="entry name" value="Methyltransf_11"/>
</dbReference>
<sequence length="268" mass="29236">MADIRRTTLPKADRGDDAVAGHWLLARMGKRVLRPGGVELTRELLDCAEVTDADVLELAPGLGHTAIEILARCPCSYLAAEQDPDAAMLVRDIVTGRGDVRVADASNTGLSDASTDLVVGEAMLTMQGEATKHAIVAEAARLLRPGGRYAIHELALTPDTISDDIKTDVRQSLARAIKVNARPLTVAEWRQLLAEHGLVVDHVATAPMALLQPRRLVADEGLHGALRFAINVLTHPDARRRILQMRRTFRRHRNQLTAVAIVARKPQH</sequence>
<keyword evidence="1" id="KW-0808">Transferase</keyword>
<evidence type="ECO:0000313" key="1">
    <source>
        <dbReference type="EMBL" id="BCO36659.1"/>
    </source>
</evidence>
<dbReference type="InterPro" id="IPR029063">
    <property type="entry name" value="SAM-dependent_MTases_sf"/>
</dbReference>
<gene>
    <name evidence="1" type="ORF">MHEC_30920</name>
</gene>
<keyword evidence="2" id="KW-1185">Reference proteome</keyword>
<dbReference type="EMBL" id="AP024237">
    <property type="protein sequence ID" value="BCO36659.1"/>
    <property type="molecule type" value="Genomic_DNA"/>
</dbReference>